<dbReference type="PANTHER" id="PTHR46580">
    <property type="entry name" value="SENSOR KINASE-RELATED"/>
    <property type="match status" value="1"/>
</dbReference>
<dbReference type="EMBL" id="CAJOBO010000382">
    <property type="protein sequence ID" value="CAF4207763.1"/>
    <property type="molecule type" value="Genomic_DNA"/>
</dbReference>
<keyword evidence="11" id="KW-1185">Reference proteome</keyword>
<evidence type="ECO:0000256" key="1">
    <source>
        <dbReference type="ARBA" id="ARBA00022729"/>
    </source>
</evidence>
<keyword evidence="1" id="KW-0732">Signal</keyword>
<dbReference type="AlphaFoldDB" id="A0A818MKJ2"/>
<dbReference type="Proteomes" id="UP000663869">
    <property type="component" value="Unassembled WGS sequence"/>
</dbReference>
<dbReference type="Gene3D" id="2.30.30.100">
    <property type="match status" value="8"/>
</dbReference>
<dbReference type="Proteomes" id="UP000663862">
    <property type="component" value="Unassembled WGS sequence"/>
</dbReference>
<reference evidence="4" key="1">
    <citation type="submission" date="2021-02" db="EMBL/GenBank/DDBJ databases">
        <authorList>
            <person name="Nowell W R."/>
        </authorList>
    </citation>
    <scope>NUCLEOTIDE SEQUENCE</scope>
</reference>
<evidence type="ECO:0000313" key="10">
    <source>
        <dbReference type="Proteomes" id="UP000663833"/>
    </source>
</evidence>
<comment type="caution">
    <text evidence="4">The sequence shown here is derived from an EMBL/GenBank/DDBJ whole genome shotgun (WGS) entry which is preliminary data.</text>
</comment>
<evidence type="ECO:0000313" key="11">
    <source>
        <dbReference type="Proteomes" id="UP000663873"/>
    </source>
</evidence>
<dbReference type="Proteomes" id="UP000663851">
    <property type="component" value="Unassembled WGS sequence"/>
</dbReference>
<evidence type="ECO:0000313" key="5">
    <source>
        <dbReference type="EMBL" id="CAF3687509.1"/>
    </source>
</evidence>
<dbReference type="Proteomes" id="UP000663873">
    <property type="component" value="Unassembled WGS sequence"/>
</dbReference>
<evidence type="ECO:0000313" key="3">
    <source>
        <dbReference type="EMBL" id="CAF3471667.1"/>
    </source>
</evidence>
<evidence type="ECO:0000313" key="4">
    <source>
        <dbReference type="EMBL" id="CAF3590765.1"/>
    </source>
</evidence>
<evidence type="ECO:0000313" key="7">
    <source>
        <dbReference type="EMBL" id="CAF4207763.1"/>
    </source>
</evidence>
<sequence length="701" mass="73238">MLSDPIIHEARPKFVVTGDFNNDHQMDIAVSDSDTDEVVILLGCGNGTFAIQTAFKTGDGSNLYCIAVGNFNNDNTLDITVANYGTNSVGVYLGNGNGTFTLLTTLSLGPSRPVSIAIADFNNDNHLDIVVSAIATEGSQKITLSTGTNSNPQSIAIGDLNQDNRLDICVANSGSNNVAVFLGHGNGYFTPSIQFSTGDGSNPASVAIGDVNSDHQLDICVSNSGTSNIGVLLGLGNVNFASQTIYTTGVISNPYSLTVADFNNDNRSDITVSDYGTDTAVVLLDFDPTNFQHQTTYPTGIGSNPSSITVGDFNNDNQLDIAVANSDGDNIGVLLEYGNGSFSTQAIYSTGNTSGPCSISVGDFNSDGWLDIAVANFRANNIGVLLGYGNGTFASQETYSTGINSSPSSIAVGDFNNDIILDIAVANVLGNNVGVLVGYGNGTFGTQKTYSTGSNSFPLSVTVADFNNGSILDITVANLMGQNVGILLRYGNGTFATQVTYSSSFSIDPISITIGDCNNDSILDIVVADIIENCVCVLLGYGNGSFAIQATYSTGSVSHPYSAAVGYLNNNNLVDIAVANSQTNNVGILIEYEGLSWVQVSFPTGSNVGPMSVVVGDFNNDSLADIVVANYGTNNMGVFLGNDIETFGNQSSYFTGPQFSPISFAVCDVNIDSRLDIVVANSRSDCIGDFLDSEMELLKLS</sequence>
<gene>
    <name evidence="3" type="ORF">FME351_LOCUS14874</name>
    <name evidence="5" type="ORF">GRG538_LOCUS27458</name>
    <name evidence="7" type="ORF">HFQ381_LOCUS7863</name>
    <name evidence="4" type="ORF">LUA448_LOCUS29927</name>
    <name evidence="9" type="ORF">QYT958_LOCUS6442</name>
    <name evidence="2" type="ORF">TIS948_LOCUS26706</name>
    <name evidence="8" type="ORF">TSG867_LOCUS15757</name>
    <name evidence="6" type="ORF">UJA718_LOCUS5868</name>
</gene>
<name>A0A818MKJ2_9BILA</name>
<dbReference type="OrthoDB" id="10022113at2759"/>
<dbReference type="EMBL" id="CAJNYU010001824">
    <property type="protein sequence ID" value="CAF3471667.1"/>
    <property type="molecule type" value="Genomic_DNA"/>
</dbReference>
<dbReference type="EMBL" id="CAJOBQ010000933">
    <property type="protein sequence ID" value="CAF4435953.1"/>
    <property type="molecule type" value="Genomic_DNA"/>
</dbReference>
<dbReference type="Proteomes" id="UP000663833">
    <property type="component" value="Unassembled WGS sequence"/>
</dbReference>
<dbReference type="EMBL" id="CAJNYD010004336">
    <property type="protein sequence ID" value="CAF3590765.1"/>
    <property type="molecule type" value="Genomic_DNA"/>
</dbReference>
<evidence type="ECO:0000313" key="8">
    <source>
        <dbReference type="EMBL" id="CAF4435953.1"/>
    </source>
</evidence>
<evidence type="ECO:0000313" key="6">
    <source>
        <dbReference type="EMBL" id="CAF4189982.1"/>
    </source>
</evidence>
<dbReference type="EMBL" id="CAJNXB010004708">
    <property type="protein sequence ID" value="CAF3389526.1"/>
    <property type="molecule type" value="Genomic_DNA"/>
</dbReference>
<protein>
    <submittedName>
        <fullName evidence="4">Uncharacterized protein</fullName>
    </submittedName>
</protein>
<dbReference type="Proteomes" id="UP000663825">
    <property type="component" value="Unassembled WGS sequence"/>
</dbReference>
<dbReference type="EMBL" id="CAJOBP010000528">
    <property type="protein sequence ID" value="CAF4189982.1"/>
    <property type="molecule type" value="Genomic_DNA"/>
</dbReference>
<accession>A0A818MKJ2</accession>
<dbReference type="Pfam" id="PF13517">
    <property type="entry name" value="FG-GAP_3"/>
    <property type="match status" value="4"/>
</dbReference>
<dbReference type="Proteomes" id="UP000663848">
    <property type="component" value="Unassembled WGS sequence"/>
</dbReference>
<evidence type="ECO:0000313" key="9">
    <source>
        <dbReference type="EMBL" id="CAF4524628.1"/>
    </source>
</evidence>
<dbReference type="InterPro" id="IPR028994">
    <property type="entry name" value="Integrin_alpha_N"/>
</dbReference>
<dbReference type="EMBL" id="CAJNYT010004754">
    <property type="protein sequence ID" value="CAF3687509.1"/>
    <property type="molecule type" value="Genomic_DNA"/>
</dbReference>
<dbReference type="InterPro" id="IPR013517">
    <property type="entry name" value="FG-GAP"/>
</dbReference>
<dbReference type="Gene3D" id="2.130.10.130">
    <property type="entry name" value="Integrin alpha, N-terminal"/>
    <property type="match status" value="1"/>
</dbReference>
<evidence type="ECO:0000313" key="2">
    <source>
        <dbReference type="EMBL" id="CAF3389526.1"/>
    </source>
</evidence>
<proteinExistence type="predicted"/>
<dbReference type="SUPFAM" id="SSF69318">
    <property type="entry name" value="Integrin alpha N-terminal domain"/>
    <property type="match status" value="3"/>
</dbReference>
<dbReference type="Proteomes" id="UP000663872">
    <property type="component" value="Unassembled WGS sequence"/>
</dbReference>
<dbReference type="EMBL" id="CAJOBR010000573">
    <property type="protein sequence ID" value="CAF4524628.1"/>
    <property type="molecule type" value="Genomic_DNA"/>
</dbReference>
<organism evidence="4 10">
    <name type="scientific">Rotaria socialis</name>
    <dbReference type="NCBI Taxonomy" id="392032"/>
    <lineage>
        <taxon>Eukaryota</taxon>
        <taxon>Metazoa</taxon>
        <taxon>Spiralia</taxon>
        <taxon>Gnathifera</taxon>
        <taxon>Rotifera</taxon>
        <taxon>Eurotatoria</taxon>
        <taxon>Bdelloidea</taxon>
        <taxon>Philodinida</taxon>
        <taxon>Philodinidae</taxon>
        <taxon>Rotaria</taxon>
    </lineage>
</organism>